<dbReference type="RefSeq" id="WP_309391959.1">
    <property type="nucleotide sequence ID" value="NZ_JADBEO010000022.1"/>
</dbReference>
<dbReference type="Proteomes" id="UP001181622">
    <property type="component" value="Unassembled WGS sequence"/>
</dbReference>
<gene>
    <name evidence="2" type="ORF">IHQ68_11595</name>
</gene>
<protein>
    <submittedName>
        <fullName evidence="2">Uncharacterized protein</fullName>
    </submittedName>
</protein>
<sequence>MWTHPIARPALLVVVVKLVVVFAAAWFIVAPLRQRVTAPDAEARLLADAPPNAPRSQQ</sequence>
<comment type="caution">
    <text evidence="2">The sequence shown here is derived from an EMBL/GenBank/DDBJ whole genome shotgun (WGS) entry which is preliminary data.</text>
</comment>
<evidence type="ECO:0000313" key="2">
    <source>
        <dbReference type="EMBL" id="MDR4307262.1"/>
    </source>
</evidence>
<reference evidence="2" key="1">
    <citation type="submission" date="2020-10" db="EMBL/GenBank/DDBJ databases">
        <authorList>
            <person name="Abbas A."/>
            <person name="Razzaq R."/>
            <person name="Waqas M."/>
            <person name="Abbas N."/>
            <person name="Nielsen T.K."/>
            <person name="Hansen L.H."/>
            <person name="Hussain S."/>
            <person name="Shahid M."/>
        </authorList>
    </citation>
    <scope>NUCLEOTIDE SEQUENCE</scope>
    <source>
        <strain evidence="2">S14</strain>
    </source>
</reference>
<keyword evidence="3" id="KW-1185">Reference proteome</keyword>
<keyword evidence="1" id="KW-0812">Transmembrane</keyword>
<evidence type="ECO:0000313" key="3">
    <source>
        <dbReference type="Proteomes" id="UP001181622"/>
    </source>
</evidence>
<proteinExistence type="predicted"/>
<evidence type="ECO:0000256" key="1">
    <source>
        <dbReference type="SAM" id="Phobius"/>
    </source>
</evidence>
<keyword evidence="1" id="KW-0472">Membrane</keyword>
<feature type="transmembrane region" description="Helical" evidence="1">
    <location>
        <begin position="6"/>
        <end position="29"/>
    </location>
</feature>
<accession>A0ABU1DGM3</accession>
<organism evidence="2 3">
    <name type="scientific">Chelatococcus sambhunathii</name>
    <dbReference type="NCBI Taxonomy" id="363953"/>
    <lineage>
        <taxon>Bacteria</taxon>
        <taxon>Pseudomonadati</taxon>
        <taxon>Pseudomonadota</taxon>
        <taxon>Alphaproteobacteria</taxon>
        <taxon>Hyphomicrobiales</taxon>
        <taxon>Chelatococcaceae</taxon>
        <taxon>Chelatococcus</taxon>
    </lineage>
</organism>
<keyword evidence="1" id="KW-1133">Transmembrane helix</keyword>
<name>A0ABU1DGM3_9HYPH</name>
<dbReference type="EMBL" id="JADBEO010000022">
    <property type="protein sequence ID" value="MDR4307262.1"/>
    <property type="molecule type" value="Genomic_DNA"/>
</dbReference>